<dbReference type="Proteomes" id="UP001367508">
    <property type="component" value="Unassembled WGS sequence"/>
</dbReference>
<keyword evidence="2" id="KW-1185">Reference proteome</keyword>
<evidence type="ECO:0000313" key="2">
    <source>
        <dbReference type="Proteomes" id="UP001367508"/>
    </source>
</evidence>
<name>A0AAN9QW77_CANGL</name>
<sequence>MHLVIESLRKSCTTASTLVRPLYSSHCRQSPVSDQELQHEKIGVKRSSRVRNQLPIECSNGSTCTWLDRSAREARMSVDFESTARVKPL</sequence>
<gene>
    <name evidence="1" type="ORF">VNO77_08465</name>
</gene>
<accession>A0AAN9QW77</accession>
<protein>
    <submittedName>
        <fullName evidence="1">Uncharacterized protein</fullName>
    </submittedName>
</protein>
<dbReference type="AlphaFoldDB" id="A0AAN9QW77"/>
<proteinExistence type="predicted"/>
<dbReference type="EMBL" id="JAYMYQ010000002">
    <property type="protein sequence ID" value="KAK7350207.1"/>
    <property type="molecule type" value="Genomic_DNA"/>
</dbReference>
<comment type="caution">
    <text evidence="1">The sequence shown here is derived from an EMBL/GenBank/DDBJ whole genome shotgun (WGS) entry which is preliminary data.</text>
</comment>
<organism evidence="1 2">
    <name type="scientific">Canavalia gladiata</name>
    <name type="common">Sword bean</name>
    <name type="synonym">Dolichos gladiatus</name>
    <dbReference type="NCBI Taxonomy" id="3824"/>
    <lineage>
        <taxon>Eukaryota</taxon>
        <taxon>Viridiplantae</taxon>
        <taxon>Streptophyta</taxon>
        <taxon>Embryophyta</taxon>
        <taxon>Tracheophyta</taxon>
        <taxon>Spermatophyta</taxon>
        <taxon>Magnoliopsida</taxon>
        <taxon>eudicotyledons</taxon>
        <taxon>Gunneridae</taxon>
        <taxon>Pentapetalae</taxon>
        <taxon>rosids</taxon>
        <taxon>fabids</taxon>
        <taxon>Fabales</taxon>
        <taxon>Fabaceae</taxon>
        <taxon>Papilionoideae</taxon>
        <taxon>50 kb inversion clade</taxon>
        <taxon>NPAAA clade</taxon>
        <taxon>indigoferoid/millettioid clade</taxon>
        <taxon>Phaseoleae</taxon>
        <taxon>Canavalia</taxon>
    </lineage>
</organism>
<evidence type="ECO:0000313" key="1">
    <source>
        <dbReference type="EMBL" id="KAK7350207.1"/>
    </source>
</evidence>
<reference evidence="1 2" key="1">
    <citation type="submission" date="2024-01" db="EMBL/GenBank/DDBJ databases">
        <title>The genomes of 5 underutilized Papilionoideae crops provide insights into root nodulation and disease resistanc.</title>
        <authorList>
            <person name="Jiang F."/>
        </authorList>
    </citation>
    <scope>NUCLEOTIDE SEQUENCE [LARGE SCALE GENOMIC DNA]</scope>
    <source>
        <strain evidence="1">LVBAO_FW01</strain>
        <tissue evidence="1">Leaves</tissue>
    </source>
</reference>